<protein>
    <submittedName>
        <fullName evidence="2">Uncharacterized protein</fullName>
    </submittedName>
</protein>
<dbReference type="Proteomes" id="UP000053097">
    <property type="component" value="Unassembled WGS sequence"/>
</dbReference>
<accession>A0A026X387</accession>
<dbReference type="AlphaFoldDB" id="A0A026X387"/>
<sequence>MGKGRGCNNDNDNNDRGSRRWRRIGAAVADREGGGPGEMLREGCQATCVHP</sequence>
<evidence type="ECO:0000313" key="2">
    <source>
        <dbReference type="EMBL" id="EZA62717.1"/>
    </source>
</evidence>
<organism evidence="2 3">
    <name type="scientific">Ooceraea biroi</name>
    <name type="common">Clonal raider ant</name>
    <name type="synonym">Cerapachys biroi</name>
    <dbReference type="NCBI Taxonomy" id="2015173"/>
    <lineage>
        <taxon>Eukaryota</taxon>
        <taxon>Metazoa</taxon>
        <taxon>Ecdysozoa</taxon>
        <taxon>Arthropoda</taxon>
        <taxon>Hexapoda</taxon>
        <taxon>Insecta</taxon>
        <taxon>Pterygota</taxon>
        <taxon>Neoptera</taxon>
        <taxon>Endopterygota</taxon>
        <taxon>Hymenoptera</taxon>
        <taxon>Apocrita</taxon>
        <taxon>Aculeata</taxon>
        <taxon>Formicoidea</taxon>
        <taxon>Formicidae</taxon>
        <taxon>Dorylinae</taxon>
        <taxon>Ooceraea</taxon>
    </lineage>
</organism>
<evidence type="ECO:0000313" key="3">
    <source>
        <dbReference type="Proteomes" id="UP000053097"/>
    </source>
</evidence>
<feature type="region of interest" description="Disordered" evidence="1">
    <location>
        <begin position="1"/>
        <end position="39"/>
    </location>
</feature>
<reference evidence="2 3" key="1">
    <citation type="journal article" date="2014" name="Curr. Biol.">
        <title>The genome of the clonal raider ant Cerapachys biroi.</title>
        <authorList>
            <person name="Oxley P.R."/>
            <person name="Ji L."/>
            <person name="Fetter-Pruneda I."/>
            <person name="McKenzie S.K."/>
            <person name="Li C."/>
            <person name="Hu H."/>
            <person name="Zhang G."/>
            <person name="Kronauer D.J."/>
        </authorList>
    </citation>
    <scope>NUCLEOTIDE SEQUENCE [LARGE SCALE GENOMIC DNA]</scope>
</reference>
<name>A0A026X387_OOCBI</name>
<dbReference type="EMBL" id="KK107019">
    <property type="protein sequence ID" value="EZA62717.1"/>
    <property type="molecule type" value="Genomic_DNA"/>
</dbReference>
<feature type="compositionally biased region" description="Low complexity" evidence="1">
    <location>
        <begin position="1"/>
        <end position="11"/>
    </location>
</feature>
<proteinExistence type="predicted"/>
<evidence type="ECO:0000256" key="1">
    <source>
        <dbReference type="SAM" id="MobiDB-lite"/>
    </source>
</evidence>
<keyword evidence="3" id="KW-1185">Reference proteome</keyword>
<gene>
    <name evidence="2" type="ORF">X777_07532</name>
</gene>